<evidence type="ECO:0000256" key="7">
    <source>
        <dbReference type="PIRSR" id="PIRSR604808-3"/>
    </source>
</evidence>
<dbReference type="PANTHER" id="PTHR22748:SF6">
    <property type="entry name" value="DNA-(APURINIC OR APYRIMIDINIC SITE) ENDONUCLEASE"/>
    <property type="match status" value="1"/>
</dbReference>
<dbReference type="PROSITE" id="PS51435">
    <property type="entry name" value="AP_NUCLEASE_F1_4"/>
    <property type="match status" value="1"/>
</dbReference>
<dbReference type="NCBIfam" id="TIGR00195">
    <property type="entry name" value="exoDNase_III"/>
    <property type="match status" value="1"/>
</dbReference>
<dbReference type="AlphaFoldDB" id="A0A6I1EVI8"/>
<dbReference type="Gene3D" id="3.60.10.10">
    <property type="entry name" value="Endonuclease/exonuclease/phosphatase"/>
    <property type="match status" value="1"/>
</dbReference>
<dbReference type="GO" id="GO:0008081">
    <property type="term" value="F:phosphoric diester hydrolase activity"/>
    <property type="evidence" value="ECO:0007669"/>
    <property type="project" value="TreeGrafter"/>
</dbReference>
<dbReference type="FunFam" id="3.60.10.10:FF:000026">
    <property type="entry name" value="Exodeoxyribonuclease III"/>
    <property type="match status" value="1"/>
</dbReference>
<dbReference type="CDD" id="cd10281">
    <property type="entry name" value="Nape_like_AP-endo"/>
    <property type="match status" value="1"/>
</dbReference>
<feature type="active site" description="Proton donor/acceptor" evidence="5">
    <location>
        <position position="149"/>
    </location>
</feature>
<dbReference type="NCBIfam" id="TIGR00633">
    <property type="entry name" value="xth"/>
    <property type="match status" value="1"/>
</dbReference>
<evidence type="ECO:0000256" key="2">
    <source>
        <dbReference type="ARBA" id="ARBA00022723"/>
    </source>
</evidence>
<feature type="site" description="Transition state stabilizer" evidence="7">
    <location>
        <position position="151"/>
    </location>
</feature>
<evidence type="ECO:0000313" key="9">
    <source>
        <dbReference type="EMBL" id="KAB7663301.1"/>
    </source>
</evidence>
<comment type="cofactor">
    <cofactor evidence="6">
        <name>Mg(2+)</name>
        <dbReference type="ChEBI" id="CHEBI:18420"/>
    </cofactor>
    <cofactor evidence="6">
        <name>Mn(2+)</name>
        <dbReference type="ChEBI" id="CHEBI:29035"/>
    </cofactor>
    <text evidence="6">Probably binds two magnesium or manganese ions per subunit.</text>
</comment>
<feature type="active site" evidence="5">
    <location>
        <position position="109"/>
    </location>
</feature>
<keyword evidence="2 6" id="KW-0479">Metal-binding</keyword>
<feature type="binding site" evidence="6">
    <location>
        <position position="8"/>
    </location>
    <ligand>
        <name>Mg(2+)</name>
        <dbReference type="ChEBI" id="CHEBI:18420"/>
        <label>1</label>
    </ligand>
</feature>
<evidence type="ECO:0000256" key="4">
    <source>
        <dbReference type="ARBA" id="ARBA00022842"/>
    </source>
</evidence>
<feature type="site" description="Interaction with DNA substrate" evidence="7">
    <location>
        <position position="247"/>
    </location>
</feature>
<protein>
    <submittedName>
        <fullName evidence="9">Exodeoxyribonuclease III</fullName>
        <ecNumber evidence="9">3.1.11.2</ecNumber>
    </submittedName>
</protein>
<feature type="binding site" evidence="6">
    <location>
        <position position="247"/>
    </location>
    <ligand>
        <name>Mg(2+)</name>
        <dbReference type="ChEBI" id="CHEBI:18420"/>
        <label>1</label>
    </ligand>
</feature>
<evidence type="ECO:0000313" key="10">
    <source>
        <dbReference type="Proteomes" id="UP000430564"/>
    </source>
</evidence>
<feature type="binding site" evidence="6">
    <location>
        <position position="151"/>
    </location>
    <ligand>
        <name>Mg(2+)</name>
        <dbReference type="ChEBI" id="CHEBI:18420"/>
        <label>1</label>
    </ligand>
</feature>
<dbReference type="InterPro" id="IPR020847">
    <property type="entry name" value="AP_endonuclease_F1_BS"/>
</dbReference>
<evidence type="ECO:0000256" key="1">
    <source>
        <dbReference type="ARBA" id="ARBA00007092"/>
    </source>
</evidence>
<evidence type="ECO:0000259" key="8">
    <source>
        <dbReference type="Pfam" id="PF03372"/>
    </source>
</evidence>
<feature type="binding site" evidence="6">
    <location>
        <position position="36"/>
    </location>
    <ligand>
        <name>Mg(2+)</name>
        <dbReference type="ChEBI" id="CHEBI:18420"/>
        <label>1</label>
    </ligand>
</feature>
<dbReference type="PROSITE" id="PS00726">
    <property type="entry name" value="AP_NUCLEASE_F1_1"/>
    <property type="match status" value="1"/>
</dbReference>
<reference evidence="9 10" key="1">
    <citation type="submission" date="2019-10" db="EMBL/GenBank/DDBJ databases">
        <title>Genome diversity of Sutterella seckii.</title>
        <authorList>
            <person name="Chaplin A.V."/>
            <person name="Sokolova S.R."/>
            <person name="Mosin K.A."/>
            <person name="Ivanova E.L."/>
            <person name="Kochetkova T.O."/>
            <person name="Goltsov A.Y."/>
            <person name="Trofimov D.Y."/>
            <person name="Efimov B.A."/>
        </authorList>
    </citation>
    <scope>NUCLEOTIDE SEQUENCE [LARGE SCALE GENOMIC DNA]</scope>
    <source>
        <strain evidence="9 10">ASD393</strain>
    </source>
</reference>
<dbReference type="InterPro" id="IPR005135">
    <property type="entry name" value="Endo/exonuclease/phosphatase"/>
</dbReference>
<organism evidence="9 10">
    <name type="scientific">Sutterella seckii</name>
    <dbReference type="NCBI Taxonomy" id="1944635"/>
    <lineage>
        <taxon>Bacteria</taxon>
        <taxon>Pseudomonadati</taxon>
        <taxon>Pseudomonadota</taxon>
        <taxon>Betaproteobacteria</taxon>
        <taxon>Burkholderiales</taxon>
        <taxon>Sutterellaceae</taxon>
        <taxon>Sutterella</taxon>
    </lineage>
</organism>
<dbReference type="EC" id="3.1.11.2" evidence="9"/>
<dbReference type="GO" id="GO:0003906">
    <property type="term" value="F:DNA-(apurinic or apyrimidinic site) endonuclease activity"/>
    <property type="evidence" value="ECO:0007669"/>
    <property type="project" value="TreeGrafter"/>
</dbReference>
<keyword evidence="3 9" id="KW-0378">Hydrolase</keyword>
<comment type="caution">
    <text evidence="9">The sequence shown here is derived from an EMBL/GenBank/DDBJ whole genome shotgun (WGS) entry which is preliminary data.</text>
</comment>
<keyword evidence="4 6" id="KW-0460">Magnesium</keyword>
<dbReference type="GO" id="GO:0046872">
    <property type="term" value="F:metal ion binding"/>
    <property type="evidence" value="ECO:0007669"/>
    <property type="project" value="UniProtKB-KW"/>
</dbReference>
<dbReference type="Pfam" id="PF03372">
    <property type="entry name" value="Exo_endo_phos"/>
    <property type="match status" value="1"/>
</dbReference>
<evidence type="ECO:0000256" key="6">
    <source>
        <dbReference type="PIRSR" id="PIRSR604808-2"/>
    </source>
</evidence>
<dbReference type="GO" id="GO:0006284">
    <property type="term" value="P:base-excision repair"/>
    <property type="evidence" value="ECO:0007669"/>
    <property type="project" value="TreeGrafter"/>
</dbReference>
<accession>A0A6I1EVI8</accession>
<name>A0A6I1EVI8_9BURK</name>
<dbReference type="EMBL" id="WEHX01000001">
    <property type="protein sequence ID" value="KAB7663301.1"/>
    <property type="molecule type" value="Genomic_DNA"/>
</dbReference>
<feature type="binding site" evidence="6">
    <location>
        <position position="149"/>
    </location>
    <ligand>
        <name>Mg(2+)</name>
        <dbReference type="ChEBI" id="CHEBI:18420"/>
        <label>1</label>
    </ligand>
</feature>
<dbReference type="OrthoDB" id="9803914at2"/>
<keyword evidence="6" id="KW-0464">Manganese</keyword>
<dbReference type="RefSeq" id="WP_152157236.1">
    <property type="nucleotide sequence ID" value="NZ_WEHX01000001.1"/>
</dbReference>
<sequence length="262" mass="29914">MLRILTFNANGIRSAAKKGFFEWFMEQNADILCIQELKAQEADLSDELKSLPGYHGFFHCARKKGYSGCGLWSRRVPDAVRIGFGDDEFDAEGRCVEADFGRLTVISAYFPSGSSSDERQLAKFRFLERFEPHLKALKDAGREVVLCGDVNIAHKEIDIKNWKGNLDHSGFLPEERAWLDHLFDEMGWVDVFRRLDPRPERYTWWSQRGQARAKNVGWRIDYELATPGIAALARATDIYAAEKFSDHAPLWVDYAVDDGGLK</sequence>
<dbReference type="Proteomes" id="UP000430564">
    <property type="component" value="Unassembled WGS sequence"/>
</dbReference>
<dbReference type="InterPro" id="IPR004808">
    <property type="entry name" value="AP_endonuc_1"/>
</dbReference>
<dbReference type="SUPFAM" id="SSF56219">
    <property type="entry name" value="DNase I-like"/>
    <property type="match status" value="1"/>
</dbReference>
<feature type="domain" description="Endonuclease/exonuclease/phosphatase" evidence="8">
    <location>
        <begin position="5"/>
        <end position="247"/>
    </location>
</feature>
<comment type="similarity">
    <text evidence="1">Belongs to the DNA repair enzymes AP/ExoA family.</text>
</comment>
<dbReference type="GO" id="GO:0003677">
    <property type="term" value="F:DNA binding"/>
    <property type="evidence" value="ECO:0007669"/>
    <property type="project" value="InterPro"/>
</dbReference>
<dbReference type="PANTHER" id="PTHR22748">
    <property type="entry name" value="AP ENDONUCLEASE"/>
    <property type="match status" value="1"/>
</dbReference>
<dbReference type="InterPro" id="IPR036691">
    <property type="entry name" value="Endo/exonu/phosph_ase_sf"/>
</dbReference>
<proteinExistence type="inferred from homology"/>
<feature type="binding site" evidence="6">
    <location>
        <position position="246"/>
    </location>
    <ligand>
        <name>Mg(2+)</name>
        <dbReference type="ChEBI" id="CHEBI:18420"/>
        <label>1</label>
    </ligand>
</feature>
<feature type="active site" description="Proton acceptor" evidence="5">
    <location>
        <position position="247"/>
    </location>
</feature>
<feature type="site" description="Important for catalytic activity" evidence="7">
    <location>
        <position position="221"/>
    </location>
</feature>
<gene>
    <name evidence="9" type="primary">xth</name>
    <name evidence="9" type="ORF">GBM95_00185</name>
</gene>
<evidence type="ECO:0000256" key="3">
    <source>
        <dbReference type="ARBA" id="ARBA00022801"/>
    </source>
</evidence>
<evidence type="ECO:0000256" key="5">
    <source>
        <dbReference type="PIRSR" id="PIRSR604808-1"/>
    </source>
</evidence>
<dbReference type="GO" id="GO:0008311">
    <property type="term" value="F:double-stranded DNA 3'-5' DNA exonuclease activity"/>
    <property type="evidence" value="ECO:0007669"/>
    <property type="project" value="UniProtKB-EC"/>
</dbReference>